<proteinExistence type="predicted"/>
<dbReference type="AlphaFoldDB" id="A0A2Z7CJN2"/>
<dbReference type="EMBL" id="KQ996478">
    <property type="protein sequence ID" value="KZV44889.1"/>
    <property type="molecule type" value="Genomic_DNA"/>
</dbReference>
<evidence type="ECO:0000313" key="1">
    <source>
        <dbReference type="EMBL" id="KZV44889.1"/>
    </source>
</evidence>
<organism evidence="1 2">
    <name type="scientific">Dorcoceras hygrometricum</name>
    <dbReference type="NCBI Taxonomy" id="472368"/>
    <lineage>
        <taxon>Eukaryota</taxon>
        <taxon>Viridiplantae</taxon>
        <taxon>Streptophyta</taxon>
        <taxon>Embryophyta</taxon>
        <taxon>Tracheophyta</taxon>
        <taxon>Spermatophyta</taxon>
        <taxon>Magnoliopsida</taxon>
        <taxon>eudicotyledons</taxon>
        <taxon>Gunneridae</taxon>
        <taxon>Pentapetalae</taxon>
        <taxon>asterids</taxon>
        <taxon>lamiids</taxon>
        <taxon>Lamiales</taxon>
        <taxon>Gesneriaceae</taxon>
        <taxon>Didymocarpoideae</taxon>
        <taxon>Trichosporeae</taxon>
        <taxon>Loxocarpinae</taxon>
        <taxon>Dorcoceras</taxon>
    </lineage>
</organism>
<gene>
    <name evidence="1" type="ORF">F511_30472</name>
</gene>
<accession>A0A2Z7CJN2</accession>
<reference evidence="1 2" key="1">
    <citation type="journal article" date="2015" name="Proc. Natl. Acad. Sci. U.S.A.">
        <title>The resurrection genome of Boea hygrometrica: A blueprint for survival of dehydration.</title>
        <authorList>
            <person name="Xiao L."/>
            <person name="Yang G."/>
            <person name="Zhang L."/>
            <person name="Yang X."/>
            <person name="Zhao S."/>
            <person name="Ji Z."/>
            <person name="Zhou Q."/>
            <person name="Hu M."/>
            <person name="Wang Y."/>
            <person name="Chen M."/>
            <person name="Xu Y."/>
            <person name="Jin H."/>
            <person name="Xiao X."/>
            <person name="Hu G."/>
            <person name="Bao F."/>
            <person name="Hu Y."/>
            <person name="Wan P."/>
            <person name="Li L."/>
            <person name="Deng X."/>
            <person name="Kuang T."/>
            <person name="Xiang C."/>
            <person name="Zhu J.K."/>
            <person name="Oliver M.J."/>
            <person name="He Y."/>
        </authorList>
    </citation>
    <scope>NUCLEOTIDE SEQUENCE [LARGE SCALE GENOMIC DNA]</scope>
    <source>
        <strain evidence="2">cv. XS01</strain>
    </source>
</reference>
<evidence type="ECO:0000313" key="2">
    <source>
        <dbReference type="Proteomes" id="UP000250235"/>
    </source>
</evidence>
<sequence length="74" mass="8104">MLNGSALPVSAWMSSAGPVWVSPTVSTWTSSPFPSVRRFQLAYDLLQLAFDLQRCASSARSRSASVLFFSSQLF</sequence>
<protein>
    <submittedName>
        <fullName evidence="1">Uncharacterized protein</fullName>
    </submittedName>
</protein>
<dbReference type="Proteomes" id="UP000250235">
    <property type="component" value="Unassembled WGS sequence"/>
</dbReference>
<keyword evidence="2" id="KW-1185">Reference proteome</keyword>
<name>A0A2Z7CJN2_9LAMI</name>